<accession>A0A0E9WB00</accession>
<feature type="transmembrane region" description="Helical" evidence="1">
    <location>
        <begin position="12"/>
        <end position="30"/>
    </location>
</feature>
<evidence type="ECO:0000256" key="1">
    <source>
        <dbReference type="SAM" id="Phobius"/>
    </source>
</evidence>
<dbReference type="AlphaFoldDB" id="A0A0E9WB00"/>
<dbReference type="EMBL" id="GBXM01021904">
    <property type="protein sequence ID" value="JAH86673.1"/>
    <property type="molecule type" value="Transcribed_RNA"/>
</dbReference>
<evidence type="ECO:0000313" key="2">
    <source>
        <dbReference type="EMBL" id="JAH86673.1"/>
    </source>
</evidence>
<keyword evidence="1" id="KW-0812">Transmembrane</keyword>
<organism evidence="2">
    <name type="scientific">Anguilla anguilla</name>
    <name type="common">European freshwater eel</name>
    <name type="synonym">Muraena anguilla</name>
    <dbReference type="NCBI Taxonomy" id="7936"/>
    <lineage>
        <taxon>Eukaryota</taxon>
        <taxon>Metazoa</taxon>
        <taxon>Chordata</taxon>
        <taxon>Craniata</taxon>
        <taxon>Vertebrata</taxon>
        <taxon>Euteleostomi</taxon>
        <taxon>Actinopterygii</taxon>
        <taxon>Neopterygii</taxon>
        <taxon>Teleostei</taxon>
        <taxon>Anguilliformes</taxon>
        <taxon>Anguillidae</taxon>
        <taxon>Anguilla</taxon>
    </lineage>
</organism>
<reference evidence="2" key="2">
    <citation type="journal article" date="2015" name="Fish Shellfish Immunol.">
        <title>Early steps in the European eel (Anguilla anguilla)-Vibrio vulnificus interaction in the gills: Role of the RtxA13 toxin.</title>
        <authorList>
            <person name="Callol A."/>
            <person name="Pajuelo D."/>
            <person name="Ebbesson L."/>
            <person name="Teles M."/>
            <person name="MacKenzie S."/>
            <person name="Amaro C."/>
        </authorList>
    </citation>
    <scope>NUCLEOTIDE SEQUENCE</scope>
</reference>
<reference evidence="2" key="1">
    <citation type="submission" date="2014-11" db="EMBL/GenBank/DDBJ databases">
        <authorList>
            <person name="Amaro Gonzalez C."/>
        </authorList>
    </citation>
    <scope>NUCLEOTIDE SEQUENCE</scope>
</reference>
<proteinExistence type="predicted"/>
<keyword evidence="1" id="KW-1133">Transmembrane helix</keyword>
<name>A0A0E9WB00_ANGAN</name>
<sequence>MATLEKNSDSKVLLWFLSILHITTFHYISLKSDSYIYNELISQVKGTI</sequence>
<keyword evidence="1" id="KW-0472">Membrane</keyword>
<protein>
    <submittedName>
        <fullName evidence="2">Uncharacterized protein</fullName>
    </submittedName>
</protein>